<evidence type="ECO:0000313" key="1">
    <source>
        <dbReference type="EnsemblPlants" id="Ma08_p22500.1"/>
    </source>
</evidence>
<dbReference type="EnsemblPlants" id="Ma08_t22500.1">
    <property type="protein sequence ID" value="Ma08_p22500.1"/>
    <property type="gene ID" value="Ma08_g22500"/>
</dbReference>
<sequence>MLPNYLYSSFVGWYTLMLATPQESSRP</sequence>
<proteinExistence type="predicted"/>
<dbReference type="Gramene" id="Ma08_t22500.1">
    <property type="protein sequence ID" value="Ma08_p22500.1"/>
    <property type="gene ID" value="Ma08_g22500"/>
</dbReference>
<name>A0A804K9L0_MUSAM</name>
<dbReference type="AlphaFoldDB" id="A0A804K9L0"/>
<evidence type="ECO:0000313" key="2">
    <source>
        <dbReference type="Proteomes" id="UP000012960"/>
    </source>
</evidence>
<dbReference type="Proteomes" id="UP000012960">
    <property type="component" value="Unplaced"/>
</dbReference>
<accession>A0A804K9L0</accession>
<dbReference type="InParanoid" id="A0A804K9L0"/>
<reference evidence="1" key="1">
    <citation type="submission" date="2021-05" db="UniProtKB">
        <authorList>
            <consortium name="EnsemblPlants"/>
        </authorList>
    </citation>
    <scope>IDENTIFICATION</scope>
    <source>
        <strain evidence="1">subsp. malaccensis</strain>
    </source>
</reference>
<organism evidence="1 2">
    <name type="scientific">Musa acuminata subsp. malaccensis</name>
    <name type="common">Wild banana</name>
    <name type="synonym">Musa malaccensis</name>
    <dbReference type="NCBI Taxonomy" id="214687"/>
    <lineage>
        <taxon>Eukaryota</taxon>
        <taxon>Viridiplantae</taxon>
        <taxon>Streptophyta</taxon>
        <taxon>Embryophyta</taxon>
        <taxon>Tracheophyta</taxon>
        <taxon>Spermatophyta</taxon>
        <taxon>Magnoliopsida</taxon>
        <taxon>Liliopsida</taxon>
        <taxon>Zingiberales</taxon>
        <taxon>Musaceae</taxon>
        <taxon>Musa</taxon>
    </lineage>
</organism>
<keyword evidence="2" id="KW-1185">Reference proteome</keyword>
<protein>
    <submittedName>
        <fullName evidence="1">Uncharacterized protein</fullName>
    </submittedName>
</protein>